<dbReference type="Proteomes" id="UP000696485">
    <property type="component" value="Unassembled WGS sequence"/>
</dbReference>
<evidence type="ECO:0000313" key="3">
    <source>
        <dbReference type="Proteomes" id="UP000696485"/>
    </source>
</evidence>
<dbReference type="EMBL" id="JAAAUY010000562">
    <property type="protein sequence ID" value="KAF9328465.1"/>
    <property type="molecule type" value="Genomic_DNA"/>
</dbReference>
<sequence length="611" mass="64497">MDTDHNSRPPPLPAKLRWRPYANGNSLKVKKPKKHAIQDMDAKAVAHKMRGKQYYTGKTQLPTGVKLHWEEAETIESMSAGGHPHNHHHYHRSSSESDSDTTLSPTSPRTTSTTSTGSSVSGSSPTSSKPYSNAIQRAISSLPSPPSQPLAPTAEMDLVGGQANFGLFNASLPGLTGTDFMKHGLPLATLASNTAYQLALDALFQPPRNLVQAPINTTNNNNNKFNAANAMPTSIPQATNIFTSVPLSAVSRDPNPVLSNDDLLNMASIDELLSSCGYAEPMDTSMMLSPTITDQSLNSSPMSSLLDFPNSSRGTSPAATSFSPMAITGQSIEALLAQPIFPITQQVPQQQASQGLYTSPTTMMSMSGSAPSNPYAVLAEDLSAPFSYITAGGVDSTGAPTAWPSLFPEPTPVPQRTEIATQTDGPYSPTTSPAPKSITAAAIQSTLGLTDEELDPDWLNFLDEASPLFTNAELPPSPPHSGDEDMAPPRTERPSNQTTTKSWDQFLKPDISTAPTGHRGFPSSPGALGGVGQLGSGGLIRTLQVTSQQRYNKPSSKSASEGATSSEKSANASAATISSSNAESGASHQDDSSSGFGDLMAMIRNLWTKKE</sequence>
<reference evidence="2" key="1">
    <citation type="journal article" date="2020" name="Fungal Divers.">
        <title>Resolving the Mortierellaceae phylogeny through synthesis of multi-gene phylogenetics and phylogenomics.</title>
        <authorList>
            <person name="Vandepol N."/>
            <person name="Liber J."/>
            <person name="Desiro A."/>
            <person name="Na H."/>
            <person name="Kennedy M."/>
            <person name="Barry K."/>
            <person name="Grigoriev I.V."/>
            <person name="Miller A.N."/>
            <person name="O'Donnell K."/>
            <person name="Stajich J.E."/>
            <person name="Bonito G."/>
        </authorList>
    </citation>
    <scope>NUCLEOTIDE SEQUENCE</scope>
    <source>
        <strain evidence="2">NVP1</strain>
    </source>
</reference>
<feature type="region of interest" description="Disordered" evidence="1">
    <location>
        <begin position="78"/>
        <end position="131"/>
    </location>
</feature>
<keyword evidence="3" id="KW-1185">Reference proteome</keyword>
<proteinExistence type="predicted"/>
<protein>
    <submittedName>
        <fullName evidence="2">Uncharacterized protein</fullName>
    </submittedName>
</protein>
<gene>
    <name evidence="2" type="ORF">BG006_008358</name>
</gene>
<feature type="region of interest" description="Disordered" evidence="1">
    <location>
        <begin position="547"/>
        <end position="598"/>
    </location>
</feature>
<name>A0A9P5SIH4_9FUNG</name>
<feature type="compositionally biased region" description="Low complexity" evidence="1">
    <location>
        <begin position="100"/>
        <end position="131"/>
    </location>
</feature>
<feature type="compositionally biased region" description="Polar residues" evidence="1">
    <location>
        <begin position="583"/>
        <end position="595"/>
    </location>
</feature>
<feature type="region of interest" description="Disordered" evidence="1">
    <location>
        <begin position="469"/>
        <end position="535"/>
    </location>
</feature>
<feature type="compositionally biased region" description="Polar residues" evidence="1">
    <location>
        <begin position="494"/>
        <end position="503"/>
    </location>
</feature>
<dbReference type="AlphaFoldDB" id="A0A9P5SIH4"/>
<comment type="caution">
    <text evidence="2">The sequence shown here is derived from an EMBL/GenBank/DDBJ whole genome shotgun (WGS) entry which is preliminary data.</text>
</comment>
<evidence type="ECO:0000256" key="1">
    <source>
        <dbReference type="SAM" id="MobiDB-lite"/>
    </source>
</evidence>
<evidence type="ECO:0000313" key="2">
    <source>
        <dbReference type="EMBL" id="KAF9328465.1"/>
    </source>
</evidence>
<feature type="compositionally biased region" description="Low complexity" evidence="1">
    <location>
        <begin position="555"/>
        <end position="582"/>
    </location>
</feature>
<feature type="region of interest" description="Disordered" evidence="1">
    <location>
        <begin position="1"/>
        <end position="36"/>
    </location>
</feature>
<accession>A0A9P5SIH4</accession>
<organism evidence="2 3">
    <name type="scientific">Podila minutissima</name>
    <dbReference type="NCBI Taxonomy" id="64525"/>
    <lineage>
        <taxon>Eukaryota</taxon>
        <taxon>Fungi</taxon>
        <taxon>Fungi incertae sedis</taxon>
        <taxon>Mucoromycota</taxon>
        <taxon>Mortierellomycotina</taxon>
        <taxon>Mortierellomycetes</taxon>
        <taxon>Mortierellales</taxon>
        <taxon>Mortierellaceae</taxon>
        <taxon>Podila</taxon>
    </lineage>
</organism>